<keyword evidence="1" id="KW-0472">Membrane</keyword>
<proteinExistence type="predicted"/>
<keyword evidence="1" id="KW-1133">Transmembrane helix</keyword>
<feature type="transmembrane region" description="Helical" evidence="1">
    <location>
        <begin position="126"/>
        <end position="146"/>
    </location>
</feature>
<keyword evidence="3" id="KW-1185">Reference proteome</keyword>
<protein>
    <recommendedName>
        <fullName evidence="4">Transmembrane protein</fullName>
    </recommendedName>
</protein>
<dbReference type="EMBL" id="MCGE01000004">
    <property type="protein sequence ID" value="ORZ22037.1"/>
    <property type="molecule type" value="Genomic_DNA"/>
</dbReference>
<accession>A0A1X2ITE6</accession>
<feature type="transmembrane region" description="Helical" evidence="1">
    <location>
        <begin position="94"/>
        <end position="114"/>
    </location>
</feature>
<comment type="caution">
    <text evidence="2">The sequence shown here is derived from an EMBL/GenBank/DDBJ whole genome shotgun (WGS) entry which is preliminary data.</text>
</comment>
<dbReference type="OrthoDB" id="2279327at2759"/>
<name>A0A1X2ITE6_9FUNG</name>
<evidence type="ECO:0000313" key="2">
    <source>
        <dbReference type="EMBL" id="ORZ22037.1"/>
    </source>
</evidence>
<evidence type="ECO:0000313" key="3">
    <source>
        <dbReference type="Proteomes" id="UP000193560"/>
    </source>
</evidence>
<reference evidence="2 3" key="1">
    <citation type="submission" date="2016-07" db="EMBL/GenBank/DDBJ databases">
        <title>Pervasive Adenine N6-methylation of Active Genes in Fungi.</title>
        <authorList>
            <consortium name="DOE Joint Genome Institute"/>
            <person name="Mondo S.J."/>
            <person name="Dannebaum R.O."/>
            <person name="Kuo R.C."/>
            <person name="Labutti K."/>
            <person name="Haridas S."/>
            <person name="Kuo A."/>
            <person name="Salamov A."/>
            <person name="Ahrendt S.R."/>
            <person name="Lipzen A."/>
            <person name="Sullivan W."/>
            <person name="Andreopoulos W.B."/>
            <person name="Clum A."/>
            <person name="Lindquist E."/>
            <person name="Daum C."/>
            <person name="Ramamoorthy G.K."/>
            <person name="Gryganskyi A."/>
            <person name="Culley D."/>
            <person name="Magnuson J.K."/>
            <person name="James T.Y."/>
            <person name="O'Malley M.A."/>
            <person name="Stajich J.E."/>
            <person name="Spatafora J.W."/>
            <person name="Visel A."/>
            <person name="Grigoriev I.V."/>
        </authorList>
    </citation>
    <scope>NUCLEOTIDE SEQUENCE [LARGE SCALE GENOMIC DNA]</scope>
    <source>
        <strain evidence="2 3">NRRL 1336</strain>
    </source>
</reference>
<dbReference type="AlphaFoldDB" id="A0A1X2ITE6"/>
<organism evidence="2 3">
    <name type="scientific">Absidia repens</name>
    <dbReference type="NCBI Taxonomy" id="90262"/>
    <lineage>
        <taxon>Eukaryota</taxon>
        <taxon>Fungi</taxon>
        <taxon>Fungi incertae sedis</taxon>
        <taxon>Mucoromycota</taxon>
        <taxon>Mucoromycotina</taxon>
        <taxon>Mucoromycetes</taxon>
        <taxon>Mucorales</taxon>
        <taxon>Cunninghamellaceae</taxon>
        <taxon>Absidia</taxon>
    </lineage>
</organism>
<evidence type="ECO:0000256" key="1">
    <source>
        <dbReference type="SAM" id="Phobius"/>
    </source>
</evidence>
<sequence length="205" mass="23259">MLDIPSSFILSSKLSPLEPKDVLRLLELAQTRWNDKCVERCMNSHPNRPLLGAGISNPQDLQRVITYGVPVIHLEQECLALQMAQRRHLNEVRYLHMIGFIGSAGGWGGLGALISHPKYSRKLAESVPVAVFYGGTTMMVVGLSLYTARLMRTLRYTYKLRVIENEHFMLRDDVVYSGTWFVLTKMVPYCFTVAALYQLCKHKLG</sequence>
<evidence type="ECO:0008006" key="4">
    <source>
        <dbReference type="Google" id="ProtNLM"/>
    </source>
</evidence>
<keyword evidence="1" id="KW-0812">Transmembrane</keyword>
<dbReference type="Proteomes" id="UP000193560">
    <property type="component" value="Unassembled WGS sequence"/>
</dbReference>
<gene>
    <name evidence="2" type="ORF">BCR42DRAFT_487651</name>
</gene>